<dbReference type="EMBL" id="PDLN01000016">
    <property type="protein sequence ID" value="RDW63825.1"/>
    <property type="molecule type" value="Genomic_DNA"/>
</dbReference>
<gene>
    <name evidence="4" type="ORF">BP5796_10327</name>
</gene>
<dbReference type="Pfam" id="PF13649">
    <property type="entry name" value="Methyltransf_25"/>
    <property type="match status" value="1"/>
</dbReference>
<evidence type="ECO:0000313" key="5">
    <source>
        <dbReference type="Proteomes" id="UP000256328"/>
    </source>
</evidence>
<dbReference type="InterPro" id="IPR041698">
    <property type="entry name" value="Methyltransf_25"/>
</dbReference>
<dbReference type="PANTHER" id="PTHR43861:SF1">
    <property type="entry name" value="TRANS-ACONITATE 2-METHYLTRANSFERASE"/>
    <property type="match status" value="1"/>
</dbReference>
<dbReference type="AlphaFoldDB" id="A0A3D8QPT8"/>
<sequence>MDADFPTRLARIAEIYDKRAPGYDQENNFHARQAADFLGWMELKPGHCVLDLACGTGAVTIPSKRIVGQVGTVVGVDISNESLRIASQKAEKQYLDIAFIHHDVGSLGGTGLEQGTFDVITCAAAFVLLENPEAAVADWSRYLKPGGKIIFDVLTKNTMISSYLMDVVGTRMHIPLPFQRTPCSSQEAVQKLLEGAGLDSSQSFLSESYESTLLDVNDAGEIYLTTIMRQNWAETVFSGFRDPQVQESAKEMFCDEFKKLADAEGKVHEERRFHMAVGVKKA</sequence>
<keyword evidence="1" id="KW-0489">Methyltransferase</keyword>
<evidence type="ECO:0000256" key="1">
    <source>
        <dbReference type="ARBA" id="ARBA00022603"/>
    </source>
</evidence>
<organism evidence="4 5">
    <name type="scientific">Coleophoma crateriformis</name>
    <dbReference type="NCBI Taxonomy" id="565419"/>
    <lineage>
        <taxon>Eukaryota</taxon>
        <taxon>Fungi</taxon>
        <taxon>Dikarya</taxon>
        <taxon>Ascomycota</taxon>
        <taxon>Pezizomycotina</taxon>
        <taxon>Leotiomycetes</taxon>
        <taxon>Helotiales</taxon>
        <taxon>Dermateaceae</taxon>
        <taxon>Coleophoma</taxon>
    </lineage>
</organism>
<evidence type="ECO:0000259" key="3">
    <source>
        <dbReference type="Pfam" id="PF13649"/>
    </source>
</evidence>
<dbReference type="CDD" id="cd02440">
    <property type="entry name" value="AdoMet_MTases"/>
    <property type="match status" value="1"/>
</dbReference>
<comment type="caution">
    <text evidence="4">The sequence shown here is derived from an EMBL/GenBank/DDBJ whole genome shotgun (WGS) entry which is preliminary data.</text>
</comment>
<dbReference type="PANTHER" id="PTHR43861">
    <property type="entry name" value="TRANS-ACONITATE 2-METHYLTRANSFERASE-RELATED"/>
    <property type="match status" value="1"/>
</dbReference>
<accession>A0A3D8QPT8</accession>
<dbReference type="GO" id="GO:0008168">
    <property type="term" value="F:methyltransferase activity"/>
    <property type="evidence" value="ECO:0007669"/>
    <property type="project" value="UniProtKB-KW"/>
</dbReference>
<name>A0A3D8QPT8_9HELO</name>
<reference evidence="4 5" key="1">
    <citation type="journal article" date="2018" name="IMA Fungus">
        <title>IMA Genome-F 9: Draft genome sequence of Annulohypoxylon stygium, Aspergillus mulundensis, Berkeleyomyces basicola (syn. Thielaviopsis basicola), Ceratocystis smalleyi, two Cercospora beticola strains, Coleophoma cylindrospora, Fusarium fracticaudum, Phialophora cf. hyalina, and Morchella septimelata.</title>
        <authorList>
            <person name="Wingfield B.D."/>
            <person name="Bills G.F."/>
            <person name="Dong Y."/>
            <person name="Huang W."/>
            <person name="Nel W.J."/>
            <person name="Swalarsk-Parry B.S."/>
            <person name="Vaghefi N."/>
            <person name="Wilken P.M."/>
            <person name="An Z."/>
            <person name="de Beer Z.W."/>
            <person name="De Vos L."/>
            <person name="Chen L."/>
            <person name="Duong T.A."/>
            <person name="Gao Y."/>
            <person name="Hammerbacher A."/>
            <person name="Kikkert J.R."/>
            <person name="Li Y."/>
            <person name="Li H."/>
            <person name="Li K."/>
            <person name="Li Q."/>
            <person name="Liu X."/>
            <person name="Ma X."/>
            <person name="Naidoo K."/>
            <person name="Pethybridge S.J."/>
            <person name="Sun J."/>
            <person name="Steenkamp E.T."/>
            <person name="van der Nest M.A."/>
            <person name="van Wyk S."/>
            <person name="Wingfield M.J."/>
            <person name="Xiong C."/>
            <person name="Yue Q."/>
            <person name="Zhang X."/>
        </authorList>
    </citation>
    <scope>NUCLEOTIDE SEQUENCE [LARGE SCALE GENOMIC DNA]</scope>
    <source>
        <strain evidence="4 5">BP5796</strain>
    </source>
</reference>
<dbReference type="Proteomes" id="UP000256328">
    <property type="component" value="Unassembled WGS sequence"/>
</dbReference>
<dbReference type="SUPFAM" id="SSF53335">
    <property type="entry name" value="S-adenosyl-L-methionine-dependent methyltransferases"/>
    <property type="match status" value="1"/>
</dbReference>
<proteinExistence type="predicted"/>
<evidence type="ECO:0000313" key="4">
    <source>
        <dbReference type="EMBL" id="RDW63825.1"/>
    </source>
</evidence>
<feature type="domain" description="Methyltransferase" evidence="3">
    <location>
        <begin position="49"/>
        <end position="147"/>
    </location>
</feature>
<evidence type="ECO:0000256" key="2">
    <source>
        <dbReference type="ARBA" id="ARBA00022679"/>
    </source>
</evidence>
<protein>
    <recommendedName>
        <fullName evidence="3">Methyltransferase domain-containing protein</fullName>
    </recommendedName>
</protein>
<dbReference type="GO" id="GO:0032259">
    <property type="term" value="P:methylation"/>
    <property type="evidence" value="ECO:0007669"/>
    <property type="project" value="UniProtKB-KW"/>
</dbReference>
<dbReference type="Gene3D" id="3.40.50.150">
    <property type="entry name" value="Vaccinia Virus protein VP39"/>
    <property type="match status" value="1"/>
</dbReference>
<keyword evidence="5" id="KW-1185">Reference proteome</keyword>
<dbReference type="InterPro" id="IPR029063">
    <property type="entry name" value="SAM-dependent_MTases_sf"/>
</dbReference>
<dbReference type="OrthoDB" id="66144at2759"/>
<keyword evidence="2" id="KW-0808">Transferase</keyword>